<dbReference type="EMBL" id="CP126981">
    <property type="protein sequence ID" value="WIM86508.1"/>
    <property type="molecule type" value="Genomic_DNA"/>
</dbReference>
<dbReference type="InterPro" id="IPR050237">
    <property type="entry name" value="ATP-dep_AMP-bd_enzyme"/>
</dbReference>
<dbReference type="PANTHER" id="PTHR43767">
    <property type="entry name" value="LONG-CHAIN-FATTY-ACID--COA LIGASE"/>
    <property type="match status" value="1"/>
</dbReference>
<sequence>MARDVIAFDTTVDHPCPEVWGLLQRPGWYPRFFSGLGAIERVSGTAQNFEVRLSTPRGGLAVHEMRHSVRQADMAMRLDATELEGCLLTLRLQPNGDGTRITVRIFGVNLLHPDLEKVSEGSVTDWVRDGLQRLADYLDGMAAPQLVNTGDGRSLQFSVLKTLMASGVVRASRPDRGIRQLNSLAKWGFTLAGGLGAAAARSPEQVALIDRHGSSSYADLAERTTAIASGLGAVGFDKDSKFAVLARNHSAMVECMLAVSKLGAELVLLNTGLAPRPIGELVARNGVDAVFLDDEFEPQTRELPAQVARLSTYPNSIVSQRLSIEDLVAAGAGTQIQPPKHPGRLVVLTSGTTSTPKAALRPTPSGFGAIAAMLSRMPLRRDEVMLLAAPLFHAWGLAALQLSTPLLATVVLMERFDAEECLKTIARQRCTVLVVVPVMLQRILELPDDVIARYDTSSLKVVASSGAPISGASVGRFMDTFGDILYNFYGSTEVSWATVADPTDLRLAPTTAGRPPLGTRIAMLDRAGDAVPAGGVGRIFVGNDMLFDGYADAESPDVEDRLMDTGDLGYFDASGRLFVAGRADEMIISGGENVFPRPVEEAIAALPQVVEVAVVGVPDREFGERLAAFVVRAERSWLDEETVKNHIRNRLSRFSIPRDVIFVNELPRNETGKIVKRQLTDGHFPHEPDWPI</sequence>
<evidence type="ECO:0000313" key="4">
    <source>
        <dbReference type="Proteomes" id="UP001236585"/>
    </source>
</evidence>
<dbReference type="Gene3D" id="3.30.300.30">
    <property type="match status" value="1"/>
</dbReference>
<evidence type="ECO:0000313" key="3">
    <source>
        <dbReference type="EMBL" id="WIM86508.1"/>
    </source>
</evidence>
<dbReference type="Pfam" id="PF00501">
    <property type="entry name" value="AMP-binding"/>
    <property type="match status" value="1"/>
</dbReference>
<feature type="domain" description="AMP-binding enzyme C-terminal" evidence="2">
    <location>
        <begin position="599"/>
        <end position="673"/>
    </location>
</feature>
<protein>
    <submittedName>
        <fullName evidence="3">AMP-binding protein</fullName>
    </submittedName>
</protein>
<name>A0ABY8VS95_9MYCO</name>
<dbReference type="InterPro" id="IPR045851">
    <property type="entry name" value="AMP-bd_C_sf"/>
</dbReference>
<evidence type="ECO:0000259" key="2">
    <source>
        <dbReference type="Pfam" id="PF13193"/>
    </source>
</evidence>
<dbReference type="SUPFAM" id="SSF56801">
    <property type="entry name" value="Acetyl-CoA synthetase-like"/>
    <property type="match status" value="1"/>
</dbReference>
<dbReference type="Gene3D" id="3.30.530.20">
    <property type="match status" value="1"/>
</dbReference>
<dbReference type="InterPro" id="IPR020845">
    <property type="entry name" value="AMP-binding_CS"/>
</dbReference>
<dbReference type="PROSITE" id="PS00455">
    <property type="entry name" value="AMP_BINDING"/>
    <property type="match status" value="1"/>
</dbReference>
<accession>A0ABY8VS95</accession>
<dbReference type="Gene3D" id="3.40.50.12780">
    <property type="entry name" value="N-terminal domain of ligase-like"/>
    <property type="match status" value="1"/>
</dbReference>
<organism evidence="3 4">
    <name type="scientific">Candidatus Mycobacterium wuenschmannii</name>
    <dbReference type="NCBI Taxonomy" id="3027808"/>
    <lineage>
        <taxon>Bacteria</taxon>
        <taxon>Bacillati</taxon>
        <taxon>Actinomycetota</taxon>
        <taxon>Actinomycetes</taxon>
        <taxon>Mycobacteriales</taxon>
        <taxon>Mycobacteriaceae</taxon>
        <taxon>Mycobacterium</taxon>
    </lineage>
</organism>
<dbReference type="Pfam" id="PF13193">
    <property type="entry name" value="AMP-binding_C"/>
    <property type="match status" value="1"/>
</dbReference>
<dbReference type="InterPro" id="IPR042099">
    <property type="entry name" value="ANL_N_sf"/>
</dbReference>
<keyword evidence="4" id="KW-1185">Reference proteome</keyword>
<dbReference type="SUPFAM" id="SSF55961">
    <property type="entry name" value="Bet v1-like"/>
    <property type="match status" value="1"/>
</dbReference>
<dbReference type="RefSeq" id="WP_285185883.1">
    <property type="nucleotide sequence ID" value="NZ_CP126981.1"/>
</dbReference>
<proteinExistence type="predicted"/>
<dbReference type="CDD" id="cd04433">
    <property type="entry name" value="AFD_class_I"/>
    <property type="match status" value="1"/>
</dbReference>
<feature type="domain" description="AMP-dependent synthetase/ligase" evidence="1">
    <location>
        <begin position="198"/>
        <end position="550"/>
    </location>
</feature>
<gene>
    <name evidence="3" type="ORF">PT015_16605</name>
</gene>
<dbReference type="Proteomes" id="UP001236585">
    <property type="component" value="Chromosome"/>
</dbReference>
<evidence type="ECO:0000259" key="1">
    <source>
        <dbReference type="Pfam" id="PF00501"/>
    </source>
</evidence>
<dbReference type="PANTHER" id="PTHR43767:SF1">
    <property type="entry name" value="NONRIBOSOMAL PEPTIDE SYNTHASE PES1 (EUROFUNG)-RELATED"/>
    <property type="match status" value="1"/>
</dbReference>
<reference evidence="3 4" key="1">
    <citation type="journal article" date="2023" name="Microbiol. Resour. Announc.">
        <title>Complete Genome Sequence of Mycobacterium wuenschmanii, a novel Nontuberculous Mycobacterium Isolated from a captive population of Amazon Milk Frogs.</title>
        <authorList>
            <person name="Hicks J."/>
            <person name="Zeineldin M."/>
            <person name="Ward H."/>
            <person name="Wuenschmann A."/>
            <person name="Camp P."/>
            <person name="Farrell D."/>
            <person name="Lehman K."/>
            <person name="Thacker T."/>
            <person name="Cuthbert E."/>
        </authorList>
    </citation>
    <scope>NUCLEOTIDE SEQUENCE [LARGE SCALE GENOMIC DNA]</scope>
    <source>
        <strain evidence="3 4">Wuenschmanii</strain>
    </source>
</reference>
<dbReference type="InterPro" id="IPR025110">
    <property type="entry name" value="AMP-bd_C"/>
</dbReference>
<dbReference type="InterPro" id="IPR000873">
    <property type="entry name" value="AMP-dep_synth/lig_dom"/>
</dbReference>
<dbReference type="InterPro" id="IPR023393">
    <property type="entry name" value="START-like_dom_sf"/>
</dbReference>